<protein>
    <recommendedName>
        <fullName evidence="1">Alpha/beta hydrolase fold-3 domain-containing protein</fullName>
    </recommendedName>
</protein>
<dbReference type="SUPFAM" id="SSF53474">
    <property type="entry name" value="alpha/beta-Hydrolases"/>
    <property type="match status" value="1"/>
</dbReference>
<evidence type="ECO:0000313" key="3">
    <source>
        <dbReference type="Proteomes" id="UP000243459"/>
    </source>
</evidence>
<keyword evidence="3" id="KW-1185">Reference proteome</keyword>
<gene>
    <name evidence="2" type="ORF">A4U43_C07F33850</name>
</gene>
<feature type="domain" description="Alpha/beta hydrolase fold-3" evidence="1">
    <location>
        <begin position="51"/>
        <end position="210"/>
    </location>
</feature>
<dbReference type="Pfam" id="PF07859">
    <property type="entry name" value="Abhydrolase_3"/>
    <property type="match status" value="1"/>
</dbReference>
<dbReference type="InterPro" id="IPR050466">
    <property type="entry name" value="Carboxylest/Gibb_receptor"/>
</dbReference>
<dbReference type="InterPro" id="IPR013094">
    <property type="entry name" value="AB_hydrolase_3"/>
</dbReference>
<dbReference type="OMA" id="YHAIHTR"/>
<accession>A0A5P1EIU2</accession>
<dbReference type="InterPro" id="IPR029058">
    <property type="entry name" value="AB_hydrolase_fold"/>
</dbReference>
<dbReference type="AlphaFoldDB" id="A0A5P1EIU2"/>
<dbReference type="Gene3D" id="3.40.50.1820">
    <property type="entry name" value="alpha/beta hydrolase"/>
    <property type="match status" value="1"/>
</dbReference>
<evidence type="ECO:0000259" key="1">
    <source>
        <dbReference type="Pfam" id="PF07859"/>
    </source>
</evidence>
<evidence type="ECO:0000313" key="2">
    <source>
        <dbReference type="EMBL" id="ONK65117.1"/>
    </source>
</evidence>
<dbReference type="Proteomes" id="UP000243459">
    <property type="component" value="Chromosome 7"/>
</dbReference>
<dbReference type="PANTHER" id="PTHR23024">
    <property type="entry name" value="ARYLACETAMIDE DEACETYLASE"/>
    <property type="match status" value="1"/>
</dbReference>
<dbReference type="EMBL" id="CM007387">
    <property type="protein sequence ID" value="ONK65117.1"/>
    <property type="molecule type" value="Genomic_DNA"/>
</dbReference>
<name>A0A5P1EIU2_ASPOF</name>
<sequence length="237" mass="26251">MIFLFMKLNWGLHLNFSSLLFSLTYHAIHTRLMLLHDLRNEDGIKSFFQEVTAVNWLRPEADPFLADADFNNIFISGESAGGGIAHHLALKMGPTRINGYILLQPFFGGAERTESEACSHADASASLTLEGSDQCWRMALPVGSTRDDPLANPFGPGGPRWEEVEVGPMVVVVAERDLLRDRGVEYGKRLREFGKKVEVVEIEGAEHGFLSLDSLSPAVDELVAIIKRFVGENLRGL</sequence>
<proteinExistence type="predicted"/>
<dbReference type="PANTHER" id="PTHR23024:SF535">
    <property type="entry name" value="OS07G0162900 PROTEIN"/>
    <property type="match status" value="1"/>
</dbReference>
<organism evidence="2 3">
    <name type="scientific">Asparagus officinalis</name>
    <name type="common">Garden asparagus</name>
    <dbReference type="NCBI Taxonomy" id="4686"/>
    <lineage>
        <taxon>Eukaryota</taxon>
        <taxon>Viridiplantae</taxon>
        <taxon>Streptophyta</taxon>
        <taxon>Embryophyta</taxon>
        <taxon>Tracheophyta</taxon>
        <taxon>Spermatophyta</taxon>
        <taxon>Magnoliopsida</taxon>
        <taxon>Liliopsida</taxon>
        <taxon>Asparagales</taxon>
        <taxon>Asparagaceae</taxon>
        <taxon>Asparagoideae</taxon>
        <taxon>Asparagus</taxon>
    </lineage>
</organism>
<reference evidence="3" key="1">
    <citation type="journal article" date="2017" name="Nat. Commun.">
        <title>The asparagus genome sheds light on the origin and evolution of a young Y chromosome.</title>
        <authorList>
            <person name="Harkess A."/>
            <person name="Zhou J."/>
            <person name="Xu C."/>
            <person name="Bowers J.E."/>
            <person name="Van der Hulst R."/>
            <person name="Ayyampalayam S."/>
            <person name="Mercati F."/>
            <person name="Riccardi P."/>
            <person name="McKain M.R."/>
            <person name="Kakrana A."/>
            <person name="Tang H."/>
            <person name="Ray J."/>
            <person name="Groenendijk J."/>
            <person name="Arikit S."/>
            <person name="Mathioni S.M."/>
            <person name="Nakano M."/>
            <person name="Shan H."/>
            <person name="Telgmann-Rauber A."/>
            <person name="Kanno A."/>
            <person name="Yue Z."/>
            <person name="Chen H."/>
            <person name="Li W."/>
            <person name="Chen Y."/>
            <person name="Xu X."/>
            <person name="Zhang Y."/>
            <person name="Luo S."/>
            <person name="Chen H."/>
            <person name="Gao J."/>
            <person name="Mao Z."/>
            <person name="Pires J.C."/>
            <person name="Luo M."/>
            <person name="Kudrna D."/>
            <person name="Wing R.A."/>
            <person name="Meyers B.C."/>
            <person name="Yi K."/>
            <person name="Kong H."/>
            <person name="Lavrijsen P."/>
            <person name="Sunseri F."/>
            <person name="Falavigna A."/>
            <person name="Ye Y."/>
            <person name="Leebens-Mack J.H."/>
            <person name="Chen G."/>
        </authorList>
    </citation>
    <scope>NUCLEOTIDE SEQUENCE [LARGE SCALE GENOMIC DNA]</scope>
    <source>
        <strain evidence="3">cv. DH0086</strain>
    </source>
</reference>
<dbReference type="GO" id="GO:0016787">
    <property type="term" value="F:hydrolase activity"/>
    <property type="evidence" value="ECO:0007669"/>
    <property type="project" value="InterPro"/>
</dbReference>
<dbReference type="Gramene" id="ONK65117">
    <property type="protein sequence ID" value="ONK65117"/>
    <property type="gene ID" value="A4U43_C07F33850"/>
</dbReference>